<proteinExistence type="predicted"/>
<evidence type="ECO:0000313" key="3">
    <source>
        <dbReference type="Proteomes" id="UP001608902"/>
    </source>
</evidence>
<evidence type="ECO:0000256" key="1">
    <source>
        <dbReference type="SAM" id="MobiDB-lite"/>
    </source>
</evidence>
<protein>
    <submittedName>
        <fullName evidence="2">Uncharacterized protein</fullName>
    </submittedName>
</protein>
<sequence>MSFSEEKIGISAPSSSSAARRVSRAQSIQRSASLWRHPSQKVSTGIGESGEALSVIYPDRMKRRRTKAHHDYASLRSMLYGLSMKAEKEEAAYIKLLRRQKANKMQVFPPLTSPDP</sequence>
<reference evidence="2 3" key="1">
    <citation type="submission" date="2024-08" db="EMBL/GenBank/DDBJ databases">
        <title>Gnathostoma spinigerum genome.</title>
        <authorList>
            <person name="Gonzalez-Bertolin B."/>
            <person name="Monzon S."/>
            <person name="Zaballos A."/>
            <person name="Jimenez P."/>
            <person name="Dekumyoy P."/>
            <person name="Varona S."/>
            <person name="Cuesta I."/>
            <person name="Sumanam S."/>
            <person name="Adisakwattana P."/>
            <person name="Gasser R.B."/>
            <person name="Hernandez-Gonzalez A."/>
            <person name="Young N.D."/>
            <person name="Perteguer M.J."/>
        </authorList>
    </citation>
    <scope>NUCLEOTIDE SEQUENCE [LARGE SCALE GENOMIC DNA]</scope>
    <source>
        <strain evidence="2">AL3</strain>
        <tissue evidence="2">Liver</tissue>
    </source>
</reference>
<dbReference type="Proteomes" id="UP001608902">
    <property type="component" value="Unassembled WGS sequence"/>
</dbReference>
<accession>A0ABD6E306</accession>
<gene>
    <name evidence="2" type="ORF">AB6A40_000904</name>
</gene>
<feature type="region of interest" description="Disordered" evidence="1">
    <location>
        <begin position="1"/>
        <end position="23"/>
    </location>
</feature>
<dbReference type="AlphaFoldDB" id="A0ABD6E306"/>
<evidence type="ECO:0000313" key="2">
    <source>
        <dbReference type="EMBL" id="MFH4974195.1"/>
    </source>
</evidence>
<name>A0ABD6E306_9BILA</name>
<keyword evidence="3" id="KW-1185">Reference proteome</keyword>
<comment type="caution">
    <text evidence="2">The sequence shown here is derived from an EMBL/GenBank/DDBJ whole genome shotgun (WGS) entry which is preliminary data.</text>
</comment>
<dbReference type="EMBL" id="JBGFUD010000291">
    <property type="protein sequence ID" value="MFH4974195.1"/>
    <property type="molecule type" value="Genomic_DNA"/>
</dbReference>
<organism evidence="2 3">
    <name type="scientific">Gnathostoma spinigerum</name>
    <dbReference type="NCBI Taxonomy" id="75299"/>
    <lineage>
        <taxon>Eukaryota</taxon>
        <taxon>Metazoa</taxon>
        <taxon>Ecdysozoa</taxon>
        <taxon>Nematoda</taxon>
        <taxon>Chromadorea</taxon>
        <taxon>Rhabditida</taxon>
        <taxon>Spirurina</taxon>
        <taxon>Gnathostomatomorpha</taxon>
        <taxon>Gnathostomatoidea</taxon>
        <taxon>Gnathostomatidae</taxon>
        <taxon>Gnathostoma</taxon>
    </lineage>
</organism>
<feature type="compositionally biased region" description="Low complexity" evidence="1">
    <location>
        <begin position="10"/>
        <end position="23"/>
    </location>
</feature>